<keyword evidence="2" id="KW-1185">Reference proteome</keyword>
<dbReference type="RefSeq" id="WP_030609349.1">
    <property type="nucleotide sequence ID" value="NZ_CP108164.1"/>
</dbReference>
<name>A0ABZ1KTB9_STRAH</name>
<protein>
    <submittedName>
        <fullName evidence="1">Uncharacterized protein</fullName>
    </submittedName>
</protein>
<evidence type="ECO:0000313" key="1">
    <source>
        <dbReference type="EMBL" id="WTQ82342.1"/>
    </source>
</evidence>
<organism evidence="1 2">
    <name type="scientific">Streptomyces achromogenes</name>
    <dbReference type="NCBI Taxonomy" id="67255"/>
    <lineage>
        <taxon>Bacteria</taxon>
        <taxon>Bacillati</taxon>
        <taxon>Actinomycetota</taxon>
        <taxon>Actinomycetes</taxon>
        <taxon>Kitasatosporales</taxon>
        <taxon>Streptomycetaceae</taxon>
        <taxon>Streptomyces</taxon>
    </lineage>
</organism>
<dbReference type="Proteomes" id="UP001622557">
    <property type="component" value="Chromosome"/>
</dbReference>
<accession>A0ABZ1KTB9</accession>
<sequence>MELTDLEGAEFRLCDDPASLAQAEGEARAARAHVLRAGWRDPDYAGLRDAGFVIRPDWIMFTREVPEGTDSFLAAQVRPNRTRLAMDALAGYAMSLEDPVTERSYEEFLPLYRAHMGRIHGGLDFAGQLREAVLGGDHLLATWRDEAGALVCGMIARQDRENSLLHVRFLAVREPAPAPATTAGMYAVAASLAPAYGLKTLSMGIEMNFYGAVLSPGLCLYKLRLGGIPVPAGMLGEPDCGLVADKMLGLRGLRQPVLCFEQLPVDGDAPYAPPAAGDLADAARRLRLVCFVSDETDEAAVRPYRRWAQLRRVR</sequence>
<evidence type="ECO:0000313" key="2">
    <source>
        <dbReference type="Proteomes" id="UP001622557"/>
    </source>
</evidence>
<reference evidence="1 2" key="1">
    <citation type="submission" date="2022-10" db="EMBL/GenBank/DDBJ databases">
        <title>The complete genomes of actinobacterial strains from the NBC collection.</title>
        <authorList>
            <person name="Joergensen T.S."/>
            <person name="Alvarez Arevalo M."/>
            <person name="Sterndorff E.B."/>
            <person name="Faurdal D."/>
            <person name="Vuksanovic O."/>
            <person name="Mourched A.-S."/>
            <person name="Charusanti P."/>
            <person name="Shaw S."/>
            <person name="Blin K."/>
            <person name="Weber T."/>
        </authorList>
    </citation>
    <scope>NUCLEOTIDE SEQUENCE [LARGE SCALE GENOMIC DNA]</scope>
    <source>
        <strain evidence="1 2">NBC_00156</strain>
    </source>
</reference>
<gene>
    <name evidence="1" type="ORF">OG350_19445</name>
</gene>
<dbReference type="GeneID" id="97282645"/>
<dbReference type="EMBL" id="CP108164">
    <property type="protein sequence ID" value="WTQ82342.1"/>
    <property type="molecule type" value="Genomic_DNA"/>
</dbReference>
<proteinExistence type="predicted"/>